<protein>
    <submittedName>
        <fullName evidence="1">Uncharacterized protein</fullName>
    </submittedName>
</protein>
<sequence length="119" mass="13016">MPVTRTAEKDRRREQARARRREVIDRVIAALEALQAAGVPGRLVLPVEDDQPVHLLIDATSGPSQALAAWLVRRAMGDVLHTLLFTGDLALDSPEALDSIRRGSLPLEALRCSYPAQSV</sequence>
<geneLocation type="plasmid" evidence="1 2">
    <name>p7</name>
</geneLocation>
<proteinExistence type="predicted"/>
<accession>A0A4D8QKR5</accession>
<dbReference type="AlphaFoldDB" id="A0A4D8QKR5"/>
<gene>
    <name evidence="1" type="ORF">D3867_36815</name>
</gene>
<keyword evidence="1" id="KW-0614">Plasmid</keyword>
<dbReference type="EMBL" id="CP032337">
    <property type="protein sequence ID" value="QCO07449.1"/>
    <property type="molecule type" value="Genomic_DNA"/>
</dbReference>
<reference evidence="1 2" key="1">
    <citation type="submission" date="2018-09" db="EMBL/GenBank/DDBJ databases">
        <title>Whole genome based analysis of evolution and adaptive divergence in Indian and Brazilian strains of Azospirillum brasilense.</title>
        <authorList>
            <person name="Singh C."/>
            <person name="Tripathi A.K."/>
        </authorList>
    </citation>
    <scope>NUCLEOTIDE SEQUENCE [LARGE SCALE GENOMIC DNA]</scope>
    <source>
        <strain evidence="1 2">MTCC4036</strain>
        <plasmid evidence="1 2">p7</plasmid>
    </source>
</reference>
<evidence type="ECO:0000313" key="1">
    <source>
        <dbReference type="EMBL" id="QCO07449.1"/>
    </source>
</evidence>
<name>A0A4D8QKR5_AZOBR</name>
<evidence type="ECO:0000313" key="2">
    <source>
        <dbReference type="Proteomes" id="UP000298596"/>
    </source>
</evidence>
<dbReference type="Proteomes" id="UP000298596">
    <property type="component" value="Plasmid p7"/>
</dbReference>
<organism evidence="1 2">
    <name type="scientific">Azospirillum brasilense</name>
    <dbReference type="NCBI Taxonomy" id="192"/>
    <lineage>
        <taxon>Bacteria</taxon>
        <taxon>Pseudomonadati</taxon>
        <taxon>Pseudomonadota</taxon>
        <taxon>Alphaproteobacteria</taxon>
        <taxon>Rhodospirillales</taxon>
        <taxon>Azospirillaceae</taxon>
        <taxon>Azospirillum</taxon>
    </lineage>
</organism>